<keyword evidence="3" id="KW-1185">Reference proteome</keyword>
<feature type="compositionally biased region" description="Polar residues" evidence="1">
    <location>
        <begin position="320"/>
        <end position="351"/>
    </location>
</feature>
<accession>A0A0R3TV86</accession>
<feature type="compositionally biased region" description="Basic residues" evidence="1">
    <location>
        <begin position="34"/>
        <end position="49"/>
    </location>
</feature>
<feature type="region of interest" description="Disordered" evidence="1">
    <location>
        <begin position="194"/>
        <end position="235"/>
    </location>
</feature>
<evidence type="ECO:0000313" key="3">
    <source>
        <dbReference type="Proteomes" id="UP000278807"/>
    </source>
</evidence>
<proteinExistence type="predicted"/>
<protein>
    <submittedName>
        <fullName evidence="4">ULP_PROTEASE domain-containing protein</fullName>
    </submittedName>
</protein>
<dbReference type="Proteomes" id="UP000278807">
    <property type="component" value="Unassembled WGS sequence"/>
</dbReference>
<dbReference type="OrthoDB" id="10625575at2759"/>
<evidence type="ECO:0000313" key="2">
    <source>
        <dbReference type="EMBL" id="VDO11161.1"/>
    </source>
</evidence>
<feature type="region of interest" description="Disordered" evidence="1">
    <location>
        <begin position="299"/>
        <end position="363"/>
    </location>
</feature>
<reference evidence="4" key="1">
    <citation type="submission" date="2017-02" db="UniProtKB">
        <authorList>
            <consortium name="WormBaseParasite"/>
        </authorList>
    </citation>
    <scope>IDENTIFICATION</scope>
</reference>
<feature type="region of interest" description="Disordered" evidence="1">
    <location>
        <begin position="583"/>
        <end position="645"/>
    </location>
</feature>
<evidence type="ECO:0000313" key="4">
    <source>
        <dbReference type="WBParaSite" id="HNAJ_0001172301-mRNA-1"/>
    </source>
</evidence>
<feature type="compositionally biased region" description="Polar residues" evidence="1">
    <location>
        <begin position="481"/>
        <end position="499"/>
    </location>
</feature>
<feature type="compositionally biased region" description="Basic and acidic residues" evidence="1">
    <location>
        <begin position="636"/>
        <end position="645"/>
    </location>
</feature>
<dbReference type="AlphaFoldDB" id="A0A0R3TV86"/>
<evidence type="ECO:0000256" key="1">
    <source>
        <dbReference type="SAM" id="MobiDB-lite"/>
    </source>
</evidence>
<gene>
    <name evidence="2" type="ORF">HNAJ_LOCUS11713</name>
</gene>
<feature type="compositionally biased region" description="Basic and acidic residues" evidence="1">
    <location>
        <begin position="590"/>
        <end position="615"/>
    </location>
</feature>
<feature type="region of interest" description="Disordered" evidence="1">
    <location>
        <begin position="481"/>
        <end position="543"/>
    </location>
</feature>
<dbReference type="EMBL" id="UZAE01013747">
    <property type="protein sequence ID" value="VDO11161.1"/>
    <property type="molecule type" value="Genomic_DNA"/>
</dbReference>
<feature type="compositionally biased region" description="Polar residues" evidence="1">
    <location>
        <begin position="299"/>
        <end position="310"/>
    </location>
</feature>
<feature type="compositionally biased region" description="Acidic residues" evidence="1">
    <location>
        <begin position="621"/>
        <end position="635"/>
    </location>
</feature>
<feature type="compositionally biased region" description="Polar residues" evidence="1">
    <location>
        <begin position="530"/>
        <end position="540"/>
    </location>
</feature>
<reference evidence="2 3" key="2">
    <citation type="submission" date="2018-11" db="EMBL/GenBank/DDBJ databases">
        <authorList>
            <consortium name="Pathogen Informatics"/>
        </authorList>
    </citation>
    <scope>NUCLEOTIDE SEQUENCE [LARGE SCALE GENOMIC DNA]</scope>
</reference>
<organism evidence="4">
    <name type="scientific">Rodentolepis nana</name>
    <name type="common">Dwarf tapeworm</name>
    <name type="synonym">Hymenolepis nana</name>
    <dbReference type="NCBI Taxonomy" id="102285"/>
    <lineage>
        <taxon>Eukaryota</taxon>
        <taxon>Metazoa</taxon>
        <taxon>Spiralia</taxon>
        <taxon>Lophotrochozoa</taxon>
        <taxon>Platyhelminthes</taxon>
        <taxon>Cestoda</taxon>
        <taxon>Eucestoda</taxon>
        <taxon>Cyclophyllidea</taxon>
        <taxon>Hymenolepididae</taxon>
        <taxon>Rodentolepis</taxon>
    </lineage>
</organism>
<feature type="compositionally biased region" description="Basic and acidic residues" evidence="1">
    <location>
        <begin position="23"/>
        <end position="33"/>
    </location>
</feature>
<name>A0A0R3TV86_RODNA</name>
<feature type="compositionally biased region" description="Basic and acidic residues" evidence="1">
    <location>
        <begin position="194"/>
        <end position="205"/>
    </location>
</feature>
<sequence>MNDKDQVIKTKLVIRKTVIEKYADDHSDGERSQQKQKHRRRKEVKRRKKANEANKGETKTSTETVCDFNKVCEKCDMMSVENSYPDIANTGEKCLENEKSPLQSVIGKNQEESENSINEHQNPSQNSVEEGVHNEGQKPVIEPEIMPIKVESNTGELTTNQNVDISTDHLECEKRCKALSKNSHPGIANTEEKCLEDRSSLHSIKDQNPLVENDHEEPENPLSDHQNPSQCPVEEGMHNKDQTAVMEPEKISIIEEPNSEKLTANEILDNSTDHLGKNNEKDESIMKCDFDKSRMTFVENSHPGQANTDETCTEDEKSSLHTITDRNSVIGNSQEESETPISENGNSSQCSFEEDEGNDGQSNVEMLNVIVVPITEEDTKADSASPVNADSTKLQENLKVCSIPSREPEMISIMLKSDELELNSRNIADASSDHLEQPDTTEFDLFEILASKTVTYSLWTWDLLKDAFESIYSKAKENFSNYSSNKRSATPSESNLQDTANDKGTMKGYKMSQQLKGNPEPVSPKASNLCADQSESTPHPNSEVEACQKFCDSQVIERRILLKIEKSGNLEIIDVDNTEEALTPLPTAGKSEEKDESKMITDKQIDMDTPMERESNTALSDESEVQEPSEPSVEDSNEKIEGDKSTSYHVGSVTNCFKFLMENFCAELATGLEKEKLCHRKKTEEVSDQGVIEASSEVHEGSLINCYTFLVEEYHPDIAKILKEYCDAQELVLEQSAL</sequence>
<dbReference type="WBParaSite" id="HNAJ_0001172301-mRNA-1">
    <property type="protein sequence ID" value="HNAJ_0001172301-mRNA-1"/>
    <property type="gene ID" value="HNAJ_0001172301"/>
</dbReference>
<feature type="region of interest" description="Disordered" evidence="1">
    <location>
        <begin position="23"/>
        <end position="61"/>
    </location>
</feature>
<feature type="compositionally biased region" description="Basic and acidic residues" evidence="1">
    <location>
        <begin position="50"/>
        <end position="60"/>
    </location>
</feature>
<feature type="compositionally biased region" description="Polar residues" evidence="1">
    <location>
        <begin position="115"/>
        <end position="128"/>
    </location>
</feature>
<feature type="region of interest" description="Disordered" evidence="1">
    <location>
        <begin position="107"/>
        <end position="145"/>
    </location>
</feature>